<dbReference type="InterPro" id="IPR001841">
    <property type="entry name" value="Znf_RING"/>
</dbReference>
<dbReference type="InterPro" id="IPR013083">
    <property type="entry name" value="Znf_RING/FYVE/PHD"/>
</dbReference>
<evidence type="ECO:0000256" key="1">
    <source>
        <dbReference type="PROSITE-ProRule" id="PRU00175"/>
    </source>
</evidence>
<feature type="domain" description="RING-type" evidence="3">
    <location>
        <begin position="334"/>
        <end position="376"/>
    </location>
</feature>
<reference evidence="5" key="1">
    <citation type="journal article" date="2017" name="Nat. Commun.">
        <title>The asparagus genome sheds light on the origin and evolution of a young Y chromosome.</title>
        <authorList>
            <person name="Harkess A."/>
            <person name="Zhou J."/>
            <person name="Xu C."/>
            <person name="Bowers J.E."/>
            <person name="Van der Hulst R."/>
            <person name="Ayyampalayam S."/>
            <person name="Mercati F."/>
            <person name="Riccardi P."/>
            <person name="McKain M.R."/>
            <person name="Kakrana A."/>
            <person name="Tang H."/>
            <person name="Ray J."/>
            <person name="Groenendijk J."/>
            <person name="Arikit S."/>
            <person name="Mathioni S.M."/>
            <person name="Nakano M."/>
            <person name="Shan H."/>
            <person name="Telgmann-Rauber A."/>
            <person name="Kanno A."/>
            <person name="Yue Z."/>
            <person name="Chen H."/>
            <person name="Li W."/>
            <person name="Chen Y."/>
            <person name="Xu X."/>
            <person name="Zhang Y."/>
            <person name="Luo S."/>
            <person name="Chen H."/>
            <person name="Gao J."/>
            <person name="Mao Z."/>
            <person name="Pires J.C."/>
            <person name="Luo M."/>
            <person name="Kudrna D."/>
            <person name="Wing R.A."/>
            <person name="Meyers B.C."/>
            <person name="Yi K."/>
            <person name="Kong H."/>
            <person name="Lavrijsen P."/>
            <person name="Sunseri F."/>
            <person name="Falavigna A."/>
            <person name="Ye Y."/>
            <person name="Leebens-Mack J.H."/>
            <person name="Chen G."/>
        </authorList>
    </citation>
    <scope>NUCLEOTIDE SEQUENCE [LARGE SCALE GENOMIC DNA]</scope>
    <source>
        <strain evidence="5">cv. DH0086</strain>
    </source>
</reference>
<dbReference type="Pfam" id="PF13639">
    <property type="entry name" value="zf-RING_2"/>
    <property type="match status" value="1"/>
</dbReference>
<keyword evidence="1" id="KW-0862">Zinc</keyword>
<evidence type="ECO:0000313" key="4">
    <source>
        <dbReference type="EMBL" id="ONK55729.1"/>
    </source>
</evidence>
<dbReference type="PANTHER" id="PTHR47531">
    <property type="entry name" value="RING/U-BOX SUPERFAMILY PROTEIN"/>
    <property type="match status" value="1"/>
</dbReference>
<feature type="region of interest" description="Disordered" evidence="2">
    <location>
        <begin position="1"/>
        <end position="116"/>
    </location>
</feature>
<evidence type="ECO:0000313" key="5">
    <source>
        <dbReference type="Proteomes" id="UP000243459"/>
    </source>
</evidence>
<dbReference type="Gene3D" id="3.30.40.10">
    <property type="entry name" value="Zinc/RING finger domain, C3HC4 (zinc finger)"/>
    <property type="match status" value="1"/>
</dbReference>
<sequence length="391" mass="42269">MGSGTSKDPSPAASGPRRPRPRAFGASCFGLSSSPPRDPDYDDDGEGKAGRTDGVEIKSSREISEGSRRRRKTPPSSANAGRDGAHQESSGSSDADPAISSNPSSRSRSRFGFIPDGIGSRLGRAMSLGSSRARSLFPETTCDDVGSENEEDVAVGAAAGDDAAADHSSRRNHVESASNEIRRYNHSQLEGSVRFKVVGGDCCRMMLAALLRTATVRALQRLGSRFESLSGHERSCISSGQHRTGRCTCRATARVASNPSDEPGTRASLSRIVMLAEALFEVLDEIHQQSVALSSRPAFSSIGSVPAPKEVVECMPVKVYMKPQKHQHDEIAQCYICLVEYEDGDFMRILPCNHEFHQKCIDKWLKEIHRVCPLCRGDVCRTEVSGADKIS</sequence>
<feature type="region of interest" description="Disordered" evidence="2">
    <location>
        <begin position="159"/>
        <end position="179"/>
    </location>
</feature>
<feature type="compositionally biased region" description="Low complexity" evidence="2">
    <location>
        <begin position="9"/>
        <end position="35"/>
    </location>
</feature>
<dbReference type="SUPFAM" id="SSF57850">
    <property type="entry name" value="RING/U-box"/>
    <property type="match status" value="1"/>
</dbReference>
<keyword evidence="1" id="KW-0479">Metal-binding</keyword>
<dbReference type="SMART" id="SM00184">
    <property type="entry name" value="RING"/>
    <property type="match status" value="1"/>
</dbReference>
<dbReference type="GO" id="GO:0008270">
    <property type="term" value="F:zinc ion binding"/>
    <property type="evidence" value="ECO:0007669"/>
    <property type="project" value="UniProtKB-KW"/>
</dbReference>
<evidence type="ECO:0000259" key="3">
    <source>
        <dbReference type="PROSITE" id="PS50089"/>
    </source>
</evidence>
<dbReference type="PROSITE" id="PS50089">
    <property type="entry name" value="ZF_RING_2"/>
    <property type="match status" value="1"/>
</dbReference>
<gene>
    <name evidence="4" type="ORF">A4U43_C10F400</name>
</gene>
<evidence type="ECO:0000256" key="2">
    <source>
        <dbReference type="SAM" id="MobiDB-lite"/>
    </source>
</evidence>
<name>A0A5P1E011_ASPOF</name>
<dbReference type="Gramene" id="ONK55729">
    <property type="protein sequence ID" value="ONK55729"/>
    <property type="gene ID" value="A4U43_C10F400"/>
</dbReference>
<dbReference type="PANTHER" id="PTHR47531:SF2">
    <property type="entry name" value="RING_U-BOX SUPERFAMILY PROTEIN"/>
    <property type="match status" value="1"/>
</dbReference>
<keyword evidence="5" id="KW-1185">Reference proteome</keyword>
<feature type="compositionally biased region" description="Basic and acidic residues" evidence="2">
    <location>
        <begin position="46"/>
        <end position="67"/>
    </location>
</feature>
<keyword evidence="1" id="KW-0863">Zinc-finger</keyword>
<organism evidence="4 5">
    <name type="scientific">Asparagus officinalis</name>
    <name type="common">Garden asparagus</name>
    <dbReference type="NCBI Taxonomy" id="4686"/>
    <lineage>
        <taxon>Eukaryota</taxon>
        <taxon>Viridiplantae</taxon>
        <taxon>Streptophyta</taxon>
        <taxon>Embryophyta</taxon>
        <taxon>Tracheophyta</taxon>
        <taxon>Spermatophyta</taxon>
        <taxon>Magnoliopsida</taxon>
        <taxon>Liliopsida</taxon>
        <taxon>Asparagales</taxon>
        <taxon>Asparagaceae</taxon>
        <taxon>Asparagoideae</taxon>
        <taxon>Asparagus</taxon>
    </lineage>
</organism>
<feature type="compositionally biased region" description="Basic and acidic residues" evidence="2">
    <location>
        <begin position="164"/>
        <end position="174"/>
    </location>
</feature>
<accession>A0A5P1E011</accession>
<dbReference type="AlphaFoldDB" id="A0A5P1E011"/>
<dbReference type="FunFam" id="3.30.40.10:FF:000388">
    <property type="entry name" value="Putative RING zinc finger domain superfamily protein"/>
    <property type="match status" value="1"/>
</dbReference>
<protein>
    <recommendedName>
        <fullName evidence="3">RING-type domain-containing protein</fullName>
    </recommendedName>
</protein>
<dbReference type="Proteomes" id="UP000243459">
    <property type="component" value="Chromosome 10"/>
</dbReference>
<dbReference type="EMBL" id="CM007390">
    <property type="protein sequence ID" value="ONK55729.1"/>
    <property type="molecule type" value="Genomic_DNA"/>
</dbReference>
<proteinExistence type="predicted"/>